<reference evidence="8 9" key="1">
    <citation type="submission" date="2017-05" db="EMBL/GenBank/DDBJ databases">
        <title>The Genome Sequence of Enterococcus sp. 8G7_MSG3316.</title>
        <authorList>
            <consortium name="The Broad Institute Genomics Platform"/>
            <consortium name="The Broad Institute Genomic Center for Infectious Diseases"/>
            <person name="Earl A."/>
            <person name="Manson A."/>
            <person name="Schwartman J."/>
            <person name="Gilmore M."/>
            <person name="Abouelleil A."/>
            <person name="Cao P."/>
            <person name="Chapman S."/>
            <person name="Cusick C."/>
            <person name="Shea T."/>
            <person name="Young S."/>
            <person name="Neafsey D."/>
            <person name="Nusbaum C."/>
            <person name="Birren B."/>
        </authorList>
    </citation>
    <scope>NUCLEOTIDE SEQUENCE [LARGE SCALE GENOMIC DNA]</scope>
    <source>
        <strain evidence="8 9">8G7_MSG3316</strain>
    </source>
</reference>
<evidence type="ECO:0000256" key="2">
    <source>
        <dbReference type="ARBA" id="ARBA00022884"/>
    </source>
</evidence>
<dbReference type="NCBIfam" id="NF041568">
    <property type="entry name" value="Jag_EloR"/>
    <property type="match status" value="1"/>
</dbReference>
<dbReference type="InterPro" id="IPR039247">
    <property type="entry name" value="KhpB"/>
</dbReference>
<evidence type="ECO:0000256" key="6">
    <source>
        <dbReference type="HAMAP-Rule" id="MF_00867"/>
    </source>
</evidence>
<keyword evidence="9" id="KW-1185">Reference proteome</keyword>
<dbReference type="GO" id="GO:0005737">
    <property type="term" value="C:cytoplasm"/>
    <property type="evidence" value="ECO:0007669"/>
    <property type="project" value="UniProtKB-SubCell"/>
</dbReference>
<dbReference type="HAMAP" id="MF_00867">
    <property type="entry name" value="KhpB"/>
    <property type="match status" value="1"/>
</dbReference>
<comment type="function">
    <text evidence="6">A probable RNA chaperone. Forms a complex with KhpA which binds to cellular RNA and controls its expression. Plays a role in peptidoglycan (PG) homeostasis and cell length regulation.</text>
</comment>
<evidence type="ECO:0000256" key="3">
    <source>
        <dbReference type="ARBA" id="ARBA00022960"/>
    </source>
</evidence>
<sequence length="252" mass="28039">MPIYESLTVEEAIQEGLQVLGLTKDQAMIDILDEGKKGFLGMGKKPARVSIEKAFVQPEPITDPEPEAVIEQTSDTDAIVETVTEGQISEQAQQKTELSDDEALAQLGLYLTNISNALQAPAFVKTVRQDGLIVFQLETDKQGILIGKHGKTLNALQYLSQVYIHRIAKNKLSVVINVGDYREKRQAILERLASRTAEKVKRTGRPVFLEPMPAFERKQIHSVLSKDTGVQTHSEGDEPYRYLVVEPTAKKI</sequence>
<dbReference type="GO" id="GO:0008360">
    <property type="term" value="P:regulation of cell shape"/>
    <property type="evidence" value="ECO:0007669"/>
    <property type="project" value="UniProtKB-KW"/>
</dbReference>
<dbReference type="InterPro" id="IPR001374">
    <property type="entry name" value="R3H_dom"/>
</dbReference>
<dbReference type="GO" id="GO:0009252">
    <property type="term" value="P:peptidoglycan biosynthetic process"/>
    <property type="evidence" value="ECO:0007669"/>
    <property type="project" value="UniProtKB-UniRule"/>
</dbReference>
<evidence type="ECO:0000259" key="7">
    <source>
        <dbReference type="PROSITE" id="PS51061"/>
    </source>
</evidence>
<dbReference type="Gene3D" id="3.30.1370.50">
    <property type="entry name" value="R3H-like domain"/>
    <property type="match status" value="1"/>
</dbReference>
<accession>A0A242A212</accession>
<evidence type="ECO:0000256" key="5">
    <source>
        <dbReference type="ARBA" id="ARBA00023316"/>
    </source>
</evidence>
<evidence type="ECO:0000256" key="4">
    <source>
        <dbReference type="ARBA" id="ARBA00023186"/>
    </source>
</evidence>
<dbReference type="CDD" id="cd02414">
    <property type="entry name" value="KH-II_Jag"/>
    <property type="match status" value="1"/>
</dbReference>
<keyword evidence="1 6" id="KW-0963">Cytoplasm</keyword>
<dbReference type="InterPro" id="IPR038008">
    <property type="entry name" value="Jag_KH"/>
</dbReference>
<evidence type="ECO:0000256" key="1">
    <source>
        <dbReference type="ARBA" id="ARBA00022490"/>
    </source>
</evidence>
<dbReference type="InterPro" id="IPR036867">
    <property type="entry name" value="R3H_dom_sf"/>
</dbReference>
<comment type="subcellular location">
    <subcellularLocation>
        <location evidence="6">Cytoplasm</location>
    </subcellularLocation>
</comment>
<dbReference type="SMART" id="SM00393">
    <property type="entry name" value="R3H"/>
    <property type="match status" value="1"/>
</dbReference>
<dbReference type="InterPro" id="IPR015946">
    <property type="entry name" value="KH_dom-like_a/b"/>
</dbReference>
<protein>
    <recommendedName>
        <fullName evidence="6">RNA-binding protein KhpB</fullName>
    </recommendedName>
    <alternativeName>
        <fullName evidence="6">RNA-binding protein EloR</fullName>
    </alternativeName>
</protein>
<comment type="caution">
    <text evidence="8">The sequence shown here is derived from an EMBL/GenBank/DDBJ whole genome shotgun (WGS) entry which is preliminary data.</text>
</comment>
<dbReference type="InterPro" id="IPR004087">
    <property type="entry name" value="KH_dom"/>
</dbReference>
<keyword evidence="4 6" id="KW-0143">Chaperone</keyword>
<dbReference type="SMART" id="SM01245">
    <property type="entry name" value="Jag_N"/>
    <property type="match status" value="1"/>
</dbReference>
<keyword evidence="3 6" id="KW-0133">Cell shape</keyword>
<comment type="subunit">
    <text evidence="6">Forms a complex with KhpA.</text>
</comment>
<dbReference type="Pfam" id="PF01424">
    <property type="entry name" value="R3H"/>
    <property type="match status" value="1"/>
</dbReference>
<comment type="similarity">
    <text evidence="6">Belongs to the KhpB RNA-binding protein family.</text>
</comment>
<dbReference type="PROSITE" id="PS51061">
    <property type="entry name" value="R3H"/>
    <property type="match status" value="1"/>
</dbReference>
<dbReference type="GO" id="GO:0071555">
    <property type="term" value="P:cell wall organization"/>
    <property type="evidence" value="ECO:0007669"/>
    <property type="project" value="UniProtKB-KW"/>
</dbReference>
<comment type="domain">
    <text evidence="6">Has an N-terminal Jag-N domain and 2 RNA-binding domains (KH and R3H).</text>
</comment>
<dbReference type="PANTHER" id="PTHR35800:SF1">
    <property type="entry name" value="RNA-BINDING PROTEIN KHPB"/>
    <property type="match status" value="1"/>
</dbReference>
<comment type="caution">
    <text evidence="6">Lacks conserved residue(s) required for the propagation of feature annotation.</text>
</comment>
<dbReference type="RefSeq" id="WP_086273091.1">
    <property type="nucleotide sequence ID" value="NZ_NGKU01000001.1"/>
</dbReference>
<dbReference type="AlphaFoldDB" id="A0A242A212"/>
<dbReference type="CDD" id="cd02644">
    <property type="entry name" value="R3H_jag"/>
    <property type="match status" value="1"/>
</dbReference>
<feature type="domain" description="R3H" evidence="7">
    <location>
        <begin position="183"/>
        <end position="249"/>
    </location>
</feature>
<dbReference type="GO" id="GO:0003723">
    <property type="term" value="F:RNA binding"/>
    <property type="evidence" value="ECO:0007669"/>
    <property type="project" value="UniProtKB-UniRule"/>
</dbReference>
<proteinExistence type="inferred from homology"/>
<evidence type="ECO:0000313" key="8">
    <source>
        <dbReference type="EMBL" id="OTN74982.1"/>
    </source>
</evidence>
<dbReference type="STRING" id="1834191.A5886_000026"/>
<organism evidence="8 9">
    <name type="scientific">Candidatus Enterococcus testudinis</name>
    <dbReference type="NCBI Taxonomy" id="1834191"/>
    <lineage>
        <taxon>Bacteria</taxon>
        <taxon>Bacillati</taxon>
        <taxon>Bacillota</taxon>
        <taxon>Bacilli</taxon>
        <taxon>Lactobacillales</taxon>
        <taxon>Enterococcaceae</taxon>
        <taxon>Enterococcus</taxon>
    </lineage>
</organism>
<name>A0A242A212_9ENTE</name>
<dbReference type="SMART" id="SM00322">
    <property type="entry name" value="KH"/>
    <property type="match status" value="1"/>
</dbReference>
<dbReference type="InterPro" id="IPR036612">
    <property type="entry name" value="KH_dom_type_1_sf"/>
</dbReference>
<dbReference type="OrthoDB" id="9794483at2"/>
<dbReference type="InterPro" id="IPR038247">
    <property type="entry name" value="Jag_N_dom_sf"/>
</dbReference>
<dbReference type="Proteomes" id="UP000195043">
    <property type="component" value="Unassembled WGS sequence"/>
</dbReference>
<dbReference type="EMBL" id="NGKU01000001">
    <property type="protein sequence ID" value="OTN74982.1"/>
    <property type="molecule type" value="Genomic_DNA"/>
</dbReference>
<dbReference type="Gene3D" id="3.30.30.80">
    <property type="entry name" value="probable RNA-binding protein from clostridium symbiosum atcc 14940"/>
    <property type="match status" value="1"/>
</dbReference>
<keyword evidence="5 6" id="KW-0961">Cell wall biogenesis/degradation</keyword>
<evidence type="ECO:0000313" key="9">
    <source>
        <dbReference type="Proteomes" id="UP000195043"/>
    </source>
</evidence>
<gene>
    <name evidence="6" type="primary">khpB</name>
    <name evidence="6" type="synonym">eloR</name>
    <name evidence="8" type="ORF">A5886_000026</name>
</gene>
<dbReference type="Pfam" id="PF13083">
    <property type="entry name" value="KH_KhpA-B"/>
    <property type="match status" value="1"/>
</dbReference>
<dbReference type="Pfam" id="PF14804">
    <property type="entry name" value="Jag_N"/>
    <property type="match status" value="1"/>
</dbReference>
<dbReference type="PANTHER" id="PTHR35800">
    <property type="entry name" value="PROTEIN JAG"/>
    <property type="match status" value="1"/>
</dbReference>
<dbReference type="InterPro" id="IPR032782">
    <property type="entry name" value="KhpB_N"/>
</dbReference>
<dbReference type="Gene3D" id="3.30.300.20">
    <property type="match status" value="1"/>
</dbReference>
<dbReference type="SUPFAM" id="SSF82708">
    <property type="entry name" value="R3H domain"/>
    <property type="match status" value="1"/>
</dbReference>
<keyword evidence="2 6" id="KW-0694">RNA-binding</keyword>
<dbReference type="SUPFAM" id="SSF54791">
    <property type="entry name" value="Eukaryotic type KH-domain (KH-domain type I)"/>
    <property type="match status" value="1"/>
</dbReference>
<dbReference type="InterPro" id="IPR034079">
    <property type="entry name" value="R3H_KhpB"/>
</dbReference>